<evidence type="ECO:0000256" key="1">
    <source>
        <dbReference type="ARBA" id="ARBA00022450"/>
    </source>
</evidence>
<comment type="caution">
    <text evidence="5">The sequence shown here is derived from an EMBL/GenBank/DDBJ whole genome shotgun (WGS) entry which is preliminary data.</text>
</comment>
<feature type="transmembrane region" description="Helical" evidence="3">
    <location>
        <begin position="1101"/>
        <end position="1126"/>
    </location>
</feature>
<reference evidence="5 6" key="1">
    <citation type="submission" date="2013-01" db="EMBL/GenBank/DDBJ databases">
        <title>Whole genome shotgun sequence of Gordonia soli NBRC 108243.</title>
        <authorList>
            <person name="Isaki-Nakamura S."/>
            <person name="Hosoyama A."/>
            <person name="Tsuchikane K."/>
            <person name="Ando Y."/>
            <person name="Baba S."/>
            <person name="Ohji S."/>
            <person name="Hamada M."/>
            <person name="Tamura T."/>
            <person name="Yamazoe A."/>
            <person name="Yamazaki S."/>
            <person name="Fujita N."/>
        </authorList>
    </citation>
    <scope>NUCLEOTIDE SEQUENCE [LARGE SCALE GENOMIC DNA]</scope>
    <source>
        <strain evidence="5 6">NBRC 108243</strain>
    </source>
</reference>
<dbReference type="Pfam" id="PF00550">
    <property type="entry name" value="PP-binding"/>
    <property type="match status" value="1"/>
</dbReference>
<feature type="domain" description="Carrier" evidence="4">
    <location>
        <begin position="496"/>
        <end position="570"/>
    </location>
</feature>
<evidence type="ECO:0000256" key="3">
    <source>
        <dbReference type="SAM" id="Phobius"/>
    </source>
</evidence>
<dbReference type="CDD" id="cd05930">
    <property type="entry name" value="A_NRPS"/>
    <property type="match status" value="1"/>
</dbReference>
<dbReference type="NCBIfam" id="TIGR01733">
    <property type="entry name" value="AA-adenyl-dom"/>
    <property type="match status" value="1"/>
</dbReference>
<name>M0QGY0_9ACTN</name>
<dbReference type="PANTHER" id="PTHR45527:SF1">
    <property type="entry name" value="FATTY ACID SYNTHASE"/>
    <property type="match status" value="1"/>
</dbReference>
<keyword evidence="3" id="KW-0472">Membrane</keyword>
<evidence type="ECO:0000259" key="4">
    <source>
        <dbReference type="PROSITE" id="PS50075"/>
    </source>
</evidence>
<dbReference type="PROSITE" id="PS00455">
    <property type="entry name" value="AMP_BINDING"/>
    <property type="match status" value="1"/>
</dbReference>
<feature type="transmembrane region" description="Helical" evidence="3">
    <location>
        <begin position="830"/>
        <end position="858"/>
    </location>
</feature>
<dbReference type="PANTHER" id="PTHR45527">
    <property type="entry name" value="NONRIBOSOMAL PEPTIDE SYNTHETASE"/>
    <property type="match status" value="1"/>
</dbReference>
<dbReference type="InterPro" id="IPR020806">
    <property type="entry name" value="PKS_PP-bd"/>
</dbReference>
<dbReference type="GO" id="GO:0005737">
    <property type="term" value="C:cytoplasm"/>
    <property type="evidence" value="ECO:0007669"/>
    <property type="project" value="TreeGrafter"/>
</dbReference>
<dbReference type="InterPro" id="IPR036736">
    <property type="entry name" value="ACP-like_sf"/>
</dbReference>
<dbReference type="SUPFAM" id="SSF47336">
    <property type="entry name" value="ACP-like"/>
    <property type="match status" value="1"/>
</dbReference>
<keyword evidence="2" id="KW-0597">Phosphoprotein</keyword>
<dbReference type="GO" id="GO:0031177">
    <property type="term" value="F:phosphopantetheine binding"/>
    <property type="evidence" value="ECO:0007669"/>
    <property type="project" value="InterPro"/>
</dbReference>
<dbReference type="Proteomes" id="UP000011666">
    <property type="component" value="Unassembled WGS sequence"/>
</dbReference>
<organism evidence="5 6">
    <name type="scientific">Gordonia soli NBRC 108243</name>
    <dbReference type="NCBI Taxonomy" id="1223545"/>
    <lineage>
        <taxon>Bacteria</taxon>
        <taxon>Bacillati</taxon>
        <taxon>Actinomycetota</taxon>
        <taxon>Actinomycetes</taxon>
        <taxon>Mycobacteriales</taxon>
        <taxon>Gordoniaceae</taxon>
        <taxon>Gordonia</taxon>
    </lineage>
</organism>
<dbReference type="Pfam" id="PF00501">
    <property type="entry name" value="AMP-binding"/>
    <property type="match status" value="1"/>
</dbReference>
<sequence length="1285" mass="136600">MPIPAEFLLSSQASDPRTLCDVLDESARLSPDAPAIDDGDQALTYSELLALVRRGAQWLADAGVGRGSRVGIRMPSGTRHLYLAILSAIYAGAAYVPVDADDPDERAELVFGEAGVDAIIDASGTSVVVERDARELQRPTVDDDAWIIFTSGSTGTPKGVAVTHRNAAAFVDAEARLFLQADPIGPSDRVLAGLSVAFDASCEEMWLAWRNGGCLVPAPRALVRSGMDLGPWLVQRDITVVSTVPTLASLWPSEALEAVRLLIFGGEACPPELADRLATGEREVWNTYGPTEATVVACAAPLGGGGPVRIGLPLLGWDLAVVGPDGQPVADDEVGELVIGGVGLARYLDPAKDAEKYAPMPTLGWERAYRSGDLVRNDPAGLVFMGRADDQVKVGGRRIELGEIDNALQQLPGVRGAAAAVRKSAAGNSVLVGYVVSADPEFDVAAAHAALTERLPAPMVPRLVLVDELPTRTSGKVDRNALPWPLPSSGGDDDDHDLTEEEAWLAERWTEVLGVRVTDPDTDFFAEGGGSLAAAQLVTAVRERHPEVTVADLYDHPRLGSLAELLSERTRPTDIEARDVRPTPRRAGLTQLALSVPLTTLTGLQWATWLGIANNIGIAIVNTSGHSVPWLVHVDWWVLIAAFLVFITPPGRMLIAAAGTRLLLGRLQPGDHPRGGSVHLRLWVAERLLDASGAANLSGAPWMIYLARALGATIGRGVDLHTIPPVTGLITIGDGASVEPEVDIAGWWIDGDVVRVGEIVIKRNASIGARSTLAPGSVVGRDAEVDPGSAVFGRVKAGQRWAGSPAAKIGKAERPWPQTRPPRRTVWVPIFGLSSLALAAIPLLSLAAGLAVIGSWALHADRLRDVGIRALILLPAATVTSLVVFAAVTAILVRLLAIGLRTGYYPVRSRVGWQVWMTERLLDAARTYLFPLYASLLTPWWFRILGAKVGVGTEISTALVLPKFTTIGDGAFLADDTMVASYELGGGWLHIDDAKIGKRSFLGNSGMTGPGRKVPKNSLVAVLSATPERAKSGSSWLGSPPVRLRRTASEADTSRTFDPPVRLKVARAIVETLRIVPVIVSFGLGVFMLLGLQYIATQANYWVAALVSGLLLLVAGAAACCIAAAAKWIVVGRIDVSEHPLWSSFVWRNELSDAFVETVAAPWFANAATGTPILNVWLRMLGARIGRGVWCETYWLPEADLVELGDGATVQRGCVVQTHLFHDRVMAMDRVVLGAGATLGPHCVALPASGLGDSATVGPASLVMRGDVVPAHTRWQGNPIAPWRR</sequence>
<evidence type="ECO:0000256" key="2">
    <source>
        <dbReference type="ARBA" id="ARBA00022553"/>
    </source>
</evidence>
<dbReference type="InterPro" id="IPR012728">
    <property type="entry name" value="Pls/PosA_C"/>
</dbReference>
<dbReference type="eggNOG" id="COG0110">
    <property type="taxonomic scope" value="Bacteria"/>
</dbReference>
<dbReference type="InterPro" id="IPR020845">
    <property type="entry name" value="AMP-binding_CS"/>
</dbReference>
<dbReference type="InterPro" id="IPR000873">
    <property type="entry name" value="AMP-dep_synth/lig_dom"/>
</dbReference>
<dbReference type="eggNOG" id="COG1020">
    <property type="taxonomic scope" value="Bacteria"/>
</dbReference>
<dbReference type="NCBIfam" id="TIGR02353">
    <property type="entry name" value="NRPS_term_dom"/>
    <property type="match status" value="1"/>
</dbReference>
<dbReference type="RefSeq" id="WP_007618870.1">
    <property type="nucleotide sequence ID" value="NZ_BANX01000008.1"/>
</dbReference>
<dbReference type="Gene3D" id="2.160.10.10">
    <property type="entry name" value="Hexapeptide repeat proteins"/>
    <property type="match status" value="3"/>
</dbReference>
<dbReference type="Gene3D" id="1.10.1200.10">
    <property type="entry name" value="ACP-like"/>
    <property type="match status" value="1"/>
</dbReference>
<dbReference type="PROSITE" id="PS50075">
    <property type="entry name" value="CARRIER"/>
    <property type="match status" value="1"/>
</dbReference>
<feature type="transmembrane region" description="Helical" evidence="3">
    <location>
        <begin position="1072"/>
        <end position="1095"/>
    </location>
</feature>
<protein>
    <submittedName>
        <fullName evidence="5">Putative non-ribosomal peptide synthetase</fullName>
    </submittedName>
</protein>
<gene>
    <name evidence="5" type="ORF">GS4_08_01510</name>
</gene>
<dbReference type="InterPro" id="IPR011004">
    <property type="entry name" value="Trimer_LpxA-like_sf"/>
</dbReference>
<dbReference type="GO" id="GO:0044550">
    <property type="term" value="P:secondary metabolite biosynthetic process"/>
    <property type="evidence" value="ECO:0007669"/>
    <property type="project" value="TreeGrafter"/>
</dbReference>
<accession>M0QGY0</accession>
<evidence type="ECO:0000313" key="5">
    <source>
        <dbReference type="EMBL" id="GAC67566.1"/>
    </source>
</evidence>
<dbReference type="InterPro" id="IPR042099">
    <property type="entry name" value="ANL_N_sf"/>
</dbReference>
<dbReference type="InterPro" id="IPR009081">
    <property type="entry name" value="PP-bd_ACP"/>
</dbReference>
<dbReference type="InterPro" id="IPR045851">
    <property type="entry name" value="AMP-bd_C_sf"/>
</dbReference>
<dbReference type="GO" id="GO:0043041">
    <property type="term" value="P:amino acid activation for nonribosomal peptide biosynthetic process"/>
    <property type="evidence" value="ECO:0007669"/>
    <property type="project" value="TreeGrafter"/>
</dbReference>
<proteinExistence type="predicted"/>
<dbReference type="Gene3D" id="3.30.300.30">
    <property type="match status" value="1"/>
</dbReference>
<dbReference type="InterPro" id="IPR010071">
    <property type="entry name" value="AA_adenyl_dom"/>
</dbReference>
<dbReference type="OrthoDB" id="2472181at2"/>
<keyword evidence="1" id="KW-0596">Phosphopantetheine</keyword>
<keyword evidence="3" id="KW-0812">Transmembrane</keyword>
<evidence type="ECO:0000313" key="6">
    <source>
        <dbReference type="Proteomes" id="UP000011666"/>
    </source>
</evidence>
<feature type="transmembrane region" description="Helical" evidence="3">
    <location>
        <begin position="870"/>
        <end position="900"/>
    </location>
</feature>
<keyword evidence="6" id="KW-1185">Reference proteome</keyword>
<dbReference type="SUPFAM" id="SSF51161">
    <property type="entry name" value="Trimeric LpxA-like enzymes"/>
    <property type="match status" value="3"/>
</dbReference>
<dbReference type="SMART" id="SM00823">
    <property type="entry name" value="PKS_PP"/>
    <property type="match status" value="1"/>
</dbReference>
<dbReference type="Gene3D" id="3.40.50.12780">
    <property type="entry name" value="N-terminal domain of ligase-like"/>
    <property type="match status" value="1"/>
</dbReference>
<dbReference type="STRING" id="1223545.GS4_08_01510"/>
<dbReference type="SUPFAM" id="SSF56801">
    <property type="entry name" value="Acetyl-CoA synthetase-like"/>
    <property type="match status" value="1"/>
</dbReference>
<dbReference type="EMBL" id="BANX01000008">
    <property type="protein sequence ID" value="GAC67566.1"/>
    <property type="molecule type" value="Genomic_DNA"/>
</dbReference>
<keyword evidence="3" id="KW-1133">Transmembrane helix</keyword>